<dbReference type="PROSITE" id="PS50005">
    <property type="entry name" value="TPR"/>
    <property type="match status" value="1"/>
</dbReference>
<protein>
    <submittedName>
        <fullName evidence="2">Tetratricopeptide repeat protein</fullName>
    </submittedName>
</protein>
<dbReference type="InterPro" id="IPR004027">
    <property type="entry name" value="SEC_C_motif"/>
</dbReference>
<dbReference type="InterPro" id="IPR011990">
    <property type="entry name" value="TPR-like_helical_dom_sf"/>
</dbReference>
<keyword evidence="1" id="KW-0802">TPR repeat</keyword>
<dbReference type="OrthoDB" id="6399948at2"/>
<dbReference type="Gene3D" id="1.25.40.10">
    <property type="entry name" value="Tetratricopeptide repeat domain"/>
    <property type="match status" value="1"/>
</dbReference>
<organism evidence="2 3">
    <name type="scientific">Paenisporosarcina antarctica</name>
    <dbReference type="NCBI Taxonomy" id="417367"/>
    <lineage>
        <taxon>Bacteria</taxon>
        <taxon>Bacillati</taxon>
        <taxon>Bacillota</taxon>
        <taxon>Bacilli</taxon>
        <taxon>Bacillales</taxon>
        <taxon>Caryophanaceae</taxon>
        <taxon>Paenisporosarcina</taxon>
    </lineage>
</organism>
<name>A0A4P7A0N7_9BACL</name>
<dbReference type="Proteomes" id="UP000294292">
    <property type="component" value="Chromosome"/>
</dbReference>
<evidence type="ECO:0000256" key="1">
    <source>
        <dbReference type="PROSITE-ProRule" id="PRU00339"/>
    </source>
</evidence>
<dbReference type="SUPFAM" id="SSF48452">
    <property type="entry name" value="TPR-like"/>
    <property type="match status" value="1"/>
</dbReference>
<keyword evidence="3" id="KW-1185">Reference proteome</keyword>
<reference evidence="2 3" key="1">
    <citation type="submission" date="2019-03" db="EMBL/GenBank/DDBJ databases">
        <title>Complete genome sequence of Paenisporosarcina antarctica CGMCC 1.6503T.</title>
        <authorList>
            <person name="Rong J.-C."/>
            <person name="Chi N.-Y."/>
            <person name="Zhang Q.-F."/>
        </authorList>
    </citation>
    <scope>NUCLEOTIDE SEQUENCE [LARGE SCALE GENOMIC DNA]</scope>
    <source>
        <strain evidence="2 3">CGMCC 1.6503</strain>
    </source>
</reference>
<sequence length="606" mass="69472">MVGRNDPCTCGSGKKYKKCCGKNNVVELSAVINDELTRISNSFIADGLSSREYRELDTRIGKWNLELRDLFEEELIEILALESFYYIERAEFWINYLKKQIAKQPRKQVIDVLTLWQQPFLLFGQITQELENELIVKDDLRDISYAIPGKITESHLGEWMLGIVLPDSRRGEHGLTGTDGIMFIHNDSSGIVARIRDTLKSSDKDVLDVYRLFGQMEKVYDFTTFQQQVVDLTQQYLADHSYEEDIVLPMLTGFLLNNEVNAKKPSAVAAGVIQVAHDFELIGSAYSTLKEIGAYFNVSSATVSKYRDQVGDFVMSKIEHSKEENSEQIASPELSVDIGTDPRGTERFMWEMVKRTQQQSFETAESLNAFLSGKMNEEYQPVNKEEQAQLFCYKAYEAETEELRVQLANEAADKNSNIADVHLLLAEQSTHKIIKENHYLKAIRSSIENVDFTIDQAWNYVLNRPYLRALFTYGAWLITENRHTDALKQFSHIFEINPQDHQGVRWLLVVTYMHLGFYEEADQVLNQLNSDNHQAIFFYLELVMDRKELDLAINHVDMSHGEKLNKHVIAMVAEGKDPGAFPRSLTIQAGSMDEAKLIYWMISGLI</sequence>
<dbReference type="Pfam" id="PF02810">
    <property type="entry name" value="SEC-C"/>
    <property type="match status" value="1"/>
</dbReference>
<feature type="repeat" description="TPR" evidence="1">
    <location>
        <begin position="467"/>
        <end position="500"/>
    </location>
</feature>
<evidence type="ECO:0000313" key="2">
    <source>
        <dbReference type="EMBL" id="QBP41959.1"/>
    </source>
</evidence>
<dbReference type="EMBL" id="CP038015">
    <property type="protein sequence ID" value="QBP41959.1"/>
    <property type="molecule type" value="Genomic_DNA"/>
</dbReference>
<dbReference type="Gene3D" id="3.10.450.50">
    <property type="match status" value="1"/>
</dbReference>
<dbReference type="SUPFAM" id="SSF103642">
    <property type="entry name" value="Sec-C motif"/>
    <property type="match status" value="1"/>
</dbReference>
<dbReference type="KEGG" id="panc:E2636_12710"/>
<dbReference type="InterPro" id="IPR019734">
    <property type="entry name" value="TPR_rpt"/>
</dbReference>
<dbReference type="AlphaFoldDB" id="A0A4P7A0N7"/>
<accession>A0A4P7A0N7</accession>
<gene>
    <name evidence="2" type="ORF">E2636_12710</name>
</gene>
<evidence type="ECO:0000313" key="3">
    <source>
        <dbReference type="Proteomes" id="UP000294292"/>
    </source>
</evidence>
<proteinExistence type="predicted"/>